<organism evidence="1 2">
    <name type="scientific">Phyllobacterium ifriqiyense</name>
    <dbReference type="NCBI Taxonomy" id="314238"/>
    <lineage>
        <taxon>Bacteria</taxon>
        <taxon>Pseudomonadati</taxon>
        <taxon>Pseudomonadota</taxon>
        <taxon>Alphaproteobacteria</taxon>
        <taxon>Hyphomicrobiales</taxon>
        <taxon>Phyllobacteriaceae</taxon>
        <taxon>Phyllobacterium</taxon>
    </lineage>
</organism>
<comment type="caution">
    <text evidence="1">The sequence shown here is derived from an EMBL/GenBank/DDBJ whole genome shotgun (WGS) entry which is preliminary data.</text>
</comment>
<reference evidence="1 2" key="1">
    <citation type="submission" date="2023-07" db="EMBL/GenBank/DDBJ databases">
        <title>Comparative genomics of wheat-associated soil bacteria to identify genetic determinants of phenazine resistance.</title>
        <authorList>
            <person name="Mouncey N."/>
        </authorList>
    </citation>
    <scope>NUCLEOTIDE SEQUENCE [LARGE SCALE GENOMIC DNA]</scope>
    <source>
        <strain evidence="1 2">W4I11</strain>
    </source>
</reference>
<evidence type="ECO:0000313" key="1">
    <source>
        <dbReference type="EMBL" id="MDQ0996085.1"/>
    </source>
</evidence>
<evidence type="ECO:0008006" key="3">
    <source>
        <dbReference type="Google" id="ProtNLM"/>
    </source>
</evidence>
<dbReference type="EMBL" id="JAUSZT010000002">
    <property type="protein sequence ID" value="MDQ0996085.1"/>
    <property type="molecule type" value="Genomic_DNA"/>
</dbReference>
<dbReference type="Proteomes" id="UP001237780">
    <property type="component" value="Unassembled WGS sequence"/>
</dbReference>
<keyword evidence="2" id="KW-1185">Reference proteome</keyword>
<gene>
    <name evidence="1" type="ORF">QFZ34_001262</name>
</gene>
<protein>
    <recommendedName>
        <fullName evidence="3">Restriction endonuclease</fullName>
    </recommendedName>
</protein>
<evidence type="ECO:0000313" key="2">
    <source>
        <dbReference type="Proteomes" id="UP001237780"/>
    </source>
</evidence>
<proteinExistence type="predicted"/>
<accession>A0ABU0S808</accession>
<sequence>MKRKKRNPEKFDPVELFTAMGRNFDYKLDAEGDIRDFLDRVGNSLKASISNPAMLHGKRVETMFAHVAGALGRCRLIKQEDAGAVFVNGGDLEIPDYRLVLTDGTALLVEVKNFRSKDYRKGFAIRADYLSKLEAYAALNGLPLKLAVYFPNPNTWVLLSRQSFTADGDIFRVNFVEAIARNEMALLGDRMIATLHDLRIDFLADPAECSTPDANGEVQFTVREIRMSCAGKGVTDEAGKNIAFYLMRYGEWVEQENTAIFQDGKVVGMRFTYAPMEPVEEQGPHIAGTLSNMVSNAYKELTVQSGAVVALDVKHDPDVFSLGIPEGYKGSLPLWQFILQPNYDLRARGIEREEQEA</sequence>
<name>A0ABU0S808_9HYPH</name>
<dbReference type="RefSeq" id="WP_307278183.1">
    <property type="nucleotide sequence ID" value="NZ_JAUSZT010000002.1"/>
</dbReference>